<evidence type="ECO:0000256" key="11">
    <source>
        <dbReference type="ARBA" id="ARBA00022833"/>
    </source>
</evidence>
<dbReference type="AlphaFoldDB" id="A0A1R3GNF3"/>
<feature type="transmembrane region" description="Helical" evidence="15">
    <location>
        <begin position="197"/>
        <end position="218"/>
    </location>
</feature>
<reference evidence="18 19" key="1">
    <citation type="submission" date="2013-09" db="EMBL/GenBank/DDBJ databases">
        <title>Corchorus capsularis genome sequencing.</title>
        <authorList>
            <person name="Alam M."/>
            <person name="Haque M.S."/>
            <person name="Islam M.S."/>
            <person name="Emdad E.M."/>
            <person name="Islam M.M."/>
            <person name="Ahmed B."/>
            <person name="Halim A."/>
            <person name="Hossen Q.M.M."/>
            <person name="Hossain M.Z."/>
            <person name="Ahmed R."/>
            <person name="Khan M.M."/>
            <person name="Islam R."/>
            <person name="Rashid M.M."/>
            <person name="Khan S.A."/>
            <person name="Rahman M.S."/>
            <person name="Alam M."/>
        </authorList>
    </citation>
    <scope>NUCLEOTIDE SEQUENCE [LARGE SCALE GENOMIC DNA]</scope>
    <source>
        <strain evidence="19">cv. CVL-1</strain>
        <tissue evidence="18">Whole seedling</tissue>
    </source>
</reference>
<evidence type="ECO:0000256" key="6">
    <source>
        <dbReference type="ARBA" id="ARBA00022692"/>
    </source>
</evidence>
<dbReference type="Pfam" id="PF13947">
    <property type="entry name" value="GUB_WAK_bind"/>
    <property type="match status" value="1"/>
</dbReference>
<dbReference type="InterPro" id="IPR025287">
    <property type="entry name" value="WAK_GUB"/>
</dbReference>
<evidence type="ECO:0000256" key="15">
    <source>
        <dbReference type="SAM" id="Phobius"/>
    </source>
</evidence>
<evidence type="ECO:0000256" key="14">
    <source>
        <dbReference type="ARBA" id="ARBA00024209"/>
    </source>
</evidence>
<dbReference type="Proteomes" id="UP000188268">
    <property type="component" value="Unassembled WGS sequence"/>
</dbReference>
<dbReference type="OMA" id="AGPDIHY"/>
<name>A0A1R3GNF3_COCAP</name>
<evidence type="ECO:0000256" key="2">
    <source>
        <dbReference type="ARBA" id="ARBA00004167"/>
    </source>
</evidence>
<evidence type="ECO:0000256" key="5">
    <source>
        <dbReference type="ARBA" id="ARBA00022679"/>
    </source>
</evidence>
<evidence type="ECO:0000313" key="19">
    <source>
        <dbReference type="Proteomes" id="UP000188268"/>
    </source>
</evidence>
<keyword evidence="5" id="KW-0808">Transferase</keyword>
<dbReference type="Gramene" id="OMO59586">
    <property type="protein sequence ID" value="OMO59586"/>
    <property type="gene ID" value="CCACVL1_24744"/>
</dbReference>
<dbReference type="GO" id="GO:0008270">
    <property type="term" value="F:zinc ion binding"/>
    <property type="evidence" value="ECO:0007669"/>
    <property type="project" value="UniProtKB-KW"/>
</dbReference>
<evidence type="ECO:0000256" key="1">
    <source>
        <dbReference type="ARBA" id="ARBA00000900"/>
    </source>
</evidence>
<gene>
    <name evidence="18" type="ORF">CCACVL1_24744</name>
</gene>
<dbReference type="STRING" id="210143.A0A1R3GNF3"/>
<evidence type="ECO:0000256" key="10">
    <source>
        <dbReference type="ARBA" id="ARBA00022786"/>
    </source>
</evidence>
<protein>
    <recommendedName>
        <fullName evidence="4">RING-type E3 ubiquitin transferase</fullName>
        <ecNumber evidence="4">2.3.2.27</ecNumber>
    </recommendedName>
</protein>
<feature type="domain" description="Wall-associated receptor kinase galacturonan-binding" evidence="17">
    <location>
        <begin position="30"/>
        <end position="86"/>
    </location>
</feature>
<proteinExistence type="inferred from homology"/>
<evidence type="ECO:0000256" key="16">
    <source>
        <dbReference type="SAM" id="SignalP"/>
    </source>
</evidence>
<evidence type="ECO:0000256" key="4">
    <source>
        <dbReference type="ARBA" id="ARBA00012483"/>
    </source>
</evidence>
<comment type="pathway">
    <text evidence="3">Protein modification; protein ubiquitination.</text>
</comment>
<dbReference type="GO" id="GO:0016020">
    <property type="term" value="C:membrane"/>
    <property type="evidence" value="ECO:0007669"/>
    <property type="project" value="UniProtKB-SubCell"/>
</dbReference>
<dbReference type="EC" id="2.3.2.27" evidence="4"/>
<dbReference type="OrthoDB" id="1641101at2759"/>
<comment type="catalytic activity">
    <reaction evidence="1">
        <text>S-ubiquitinyl-[E2 ubiquitin-conjugating enzyme]-L-cysteine + [acceptor protein]-L-lysine = [E2 ubiquitin-conjugating enzyme]-L-cysteine + N(6)-ubiquitinyl-[acceptor protein]-L-lysine.</text>
        <dbReference type="EC" id="2.3.2.27"/>
    </reaction>
</comment>
<keyword evidence="19" id="KW-1185">Reference proteome</keyword>
<keyword evidence="13 15" id="KW-0472">Membrane</keyword>
<evidence type="ECO:0000256" key="9">
    <source>
        <dbReference type="ARBA" id="ARBA00022771"/>
    </source>
</evidence>
<sequence>MDSSAFFILLLSSLVLSITEAFDANYPPLKCGHGALDISFPFRLKTHQPQHFDLFCRDNSTMIHFPAYGDLVVKSISYDTRKLNLLDPKNCVHEVFLNLNLSLTPFHYYYVVKKYTYLNCSASLGPSVREIPCLSGSQHHVYTVESPASVPDYCRAIKTVAIPFAYSSYLSDNSFGLGLTWEELPERDHSGFRSKTVLIIVGMVLIAAAMLISMKILYSKRLDSQGDKESQFSEDLLPQHQGC</sequence>
<evidence type="ECO:0000313" key="18">
    <source>
        <dbReference type="EMBL" id="OMO59586.1"/>
    </source>
</evidence>
<keyword evidence="11" id="KW-0862">Zinc</keyword>
<dbReference type="PANTHER" id="PTHR46279:SF12">
    <property type="entry name" value="RING-TYPE E3 UBIQUITIN TRANSFERASE"/>
    <property type="match status" value="1"/>
</dbReference>
<keyword evidence="6 15" id="KW-0812">Transmembrane</keyword>
<comment type="caution">
    <text evidence="18">The sequence shown here is derived from an EMBL/GenBank/DDBJ whole genome shotgun (WGS) entry which is preliminary data.</text>
</comment>
<keyword evidence="7" id="KW-0479">Metal-binding</keyword>
<keyword evidence="9" id="KW-0863">Zinc-finger</keyword>
<dbReference type="InterPro" id="IPR046948">
    <property type="entry name" value="ATL20-22-like"/>
</dbReference>
<evidence type="ECO:0000259" key="17">
    <source>
        <dbReference type="Pfam" id="PF13947"/>
    </source>
</evidence>
<comment type="subcellular location">
    <subcellularLocation>
        <location evidence="2">Membrane</location>
        <topology evidence="2">Single-pass membrane protein</topology>
    </subcellularLocation>
</comment>
<evidence type="ECO:0000256" key="12">
    <source>
        <dbReference type="ARBA" id="ARBA00022989"/>
    </source>
</evidence>
<dbReference type="EMBL" id="AWWV01013899">
    <property type="protein sequence ID" value="OMO59586.1"/>
    <property type="molecule type" value="Genomic_DNA"/>
</dbReference>
<keyword evidence="8 16" id="KW-0732">Signal</keyword>
<evidence type="ECO:0000256" key="13">
    <source>
        <dbReference type="ARBA" id="ARBA00023136"/>
    </source>
</evidence>
<evidence type="ECO:0000256" key="7">
    <source>
        <dbReference type="ARBA" id="ARBA00022723"/>
    </source>
</evidence>
<feature type="chain" id="PRO_5010369211" description="RING-type E3 ubiquitin transferase" evidence="16">
    <location>
        <begin position="22"/>
        <end position="243"/>
    </location>
</feature>
<dbReference type="GO" id="GO:0061630">
    <property type="term" value="F:ubiquitin protein ligase activity"/>
    <property type="evidence" value="ECO:0007669"/>
    <property type="project" value="UniProtKB-EC"/>
</dbReference>
<comment type="similarity">
    <text evidence="14">Belongs to the RING-type zinc finger family. ATL subfamily.</text>
</comment>
<organism evidence="18 19">
    <name type="scientific">Corchorus capsularis</name>
    <name type="common">Jute</name>
    <dbReference type="NCBI Taxonomy" id="210143"/>
    <lineage>
        <taxon>Eukaryota</taxon>
        <taxon>Viridiplantae</taxon>
        <taxon>Streptophyta</taxon>
        <taxon>Embryophyta</taxon>
        <taxon>Tracheophyta</taxon>
        <taxon>Spermatophyta</taxon>
        <taxon>Magnoliopsida</taxon>
        <taxon>eudicotyledons</taxon>
        <taxon>Gunneridae</taxon>
        <taxon>Pentapetalae</taxon>
        <taxon>rosids</taxon>
        <taxon>malvids</taxon>
        <taxon>Malvales</taxon>
        <taxon>Malvaceae</taxon>
        <taxon>Grewioideae</taxon>
        <taxon>Apeibeae</taxon>
        <taxon>Corchorus</taxon>
    </lineage>
</organism>
<keyword evidence="10" id="KW-0833">Ubl conjugation pathway</keyword>
<keyword evidence="12 15" id="KW-1133">Transmembrane helix</keyword>
<feature type="signal peptide" evidence="16">
    <location>
        <begin position="1"/>
        <end position="21"/>
    </location>
</feature>
<evidence type="ECO:0000256" key="8">
    <source>
        <dbReference type="ARBA" id="ARBA00022729"/>
    </source>
</evidence>
<accession>A0A1R3GNF3</accession>
<dbReference type="GO" id="GO:0030247">
    <property type="term" value="F:polysaccharide binding"/>
    <property type="evidence" value="ECO:0007669"/>
    <property type="project" value="InterPro"/>
</dbReference>
<dbReference type="PANTHER" id="PTHR46279">
    <property type="entry name" value="RING/U-BOX SUPERFAMILY PROTEIN"/>
    <property type="match status" value="1"/>
</dbReference>
<evidence type="ECO:0000256" key="3">
    <source>
        <dbReference type="ARBA" id="ARBA00004906"/>
    </source>
</evidence>